<evidence type="ECO:0000256" key="1">
    <source>
        <dbReference type="SAM" id="MobiDB-lite"/>
    </source>
</evidence>
<keyword evidence="3" id="KW-1185">Reference proteome</keyword>
<protein>
    <recommendedName>
        <fullName evidence="4">SnoaL-like domain-containing protein</fullName>
    </recommendedName>
</protein>
<dbReference type="SUPFAM" id="SSF54427">
    <property type="entry name" value="NTF2-like"/>
    <property type="match status" value="1"/>
</dbReference>
<feature type="region of interest" description="Disordered" evidence="1">
    <location>
        <begin position="1"/>
        <end position="23"/>
    </location>
</feature>
<evidence type="ECO:0000313" key="3">
    <source>
        <dbReference type="Proteomes" id="UP000235786"/>
    </source>
</evidence>
<dbReference type="OrthoDB" id="2400485at2759"/>
<evidence type="ECO:0008006" key="4">
    <source>
        <dbReference type="Google" id="ProtNLM"/>
    </source>
</evidence>
<gene>
    <name evidence="2" type="ORF">L207DRAFT_575686</name>
</gene>
<dbReference type="InterPro" id="IPR032710">
    <property type="entry name" value="NTF2-like_dom_sf"/>
</dbReference>
<dbReference type="Gene3D" id="3.10.450.50">
    <property type="match status" value="1"/>
</dbReference>
<name>A0A2J6SE62_HYAVF</name>
<accession>A0A2J6SE62</accession>
<dbReference type="Proteomes" id="UP000235786">
    <property type="component" value="Unassembled WGS sequence"/>
</dbReference>
<evidence type="ECO:0000313" key="2">
    <source>
        <dbReference type="EMBL" id="PMD49044.1"/>
    </source>
</evidence>
<reference evidence="2 3" key="1">
    <citation type="submission" date="2016-04" db="EMBL/GenBank/DDBJ databases">
        <title>A degradative enzymes factory behind the ericoid mycorrhizal symbiosis.</title>
        <authorList>
            <consortium name="DOE Joint Genome Institute"/>
            <person name="Martino E."/>
            <person name="Morin E."/>
            <person name="Grelet G."/>
            <person name="Kuo A."/>
            <person name="Kohler A."/>
            <person name="Daghino S."/>
            <person name="Barry K."/>
            <person name="Choi C."/>
            <person name="Cichocki N."/>
            <person name="Clum A."/>
            <person name="Copeland A."/>
            <person name="Hainaut M."/>
            <person name="Haridas S."/>
            <person name="Labutti K."/>
            <person name="Lindquist E."/>
            <person name="Lipzen A."/>
            <person name="Khouja H.-R."/>
            <person name="Murat C."/>
            <person name="Ohm R."/>
            <person name="Olson A."/>
            <person name="Spatafora J."/>
            <person name="Veneault-Fourrey C."/>
            <person name="Henrissat B."/>
            <person name="Grigoriev I."/>
            <person name="Martin F."/>
            <person name="Perotto S."/>
        </authorList>
    </citation>
    <scope>NUCLEOTIDE SEQUENCE [LARGE SCALE GENOMIC DNA]</scope>
    <source>
        <strain evidence="2 3">F</strain>
    </source>
</reference>
<organism evidence="2 3">
    <name type="scientific">Hyaloscypha variabilis (strain UAMH 11265 / GT02V1 / F)</name>
    <name type="common">Meliniomyces variabilis</name>
    <dbReference type="NCBI Taxonomy" id="1149755"/>
    <lineage>
        <taxon>Eukaryota</taxon>
        <taxon>Fungi</taxon>
        <taxon>Dikarya</taxon>
        <taxon>Ascomycota</taxon>
        <taxon>Pezizomycotina</taxon>
        <taxon>Leotiomycetes</taxon>
        <taxon>Helotiales</taxon>
        <taxon>Hyaloscyphaceae</taxon>
        <taxon>Hyaloscypha</taxon>
        <taxon>Hyaloscypha variabilis</taxon>
    </lineage>
</organism>
<dbReference type="AlphaFoldDB" id="A0A2J6SE62"/>
<sequence>MSSGVPSQTAQAQKSAEMSTSSSPADLAIESTVNTALGVSLSSQQKLLVGSVLDLFAGKPTLRKLKLWTDTATFADPLTKAEGRKQYEAQWYGLKAAFSEIEQLSQSVTSAGNPITMDLKTRYKVKGIGSEQVIESVVKIYTDEQGERITKVEDRWNGSIPEGAFAKVSLSQLCSPWWWWGSRLGMVAFWGWSLVWWSRPWEAFRNLNSVVVPAFVGVPKSIEEEEGKGK</sequence>
<dbReference type="PANTHER" id="PTHR34213:SF2">
    <property type="entry name" value="NUCLEAR TRANSPORT FACTOR 2 (NTF2) FAMILY PROTEIN"/>
    <property type="match status" value="1"/>
</dbReference>
<proteinExistence type="predicted"/>
<dbReference type="PANTHER" id="PTHR34213">
    <property type="entry name" value="NUCLEAR TRANSPORT FACTOR 2 (NTF2) FAMILY PROTEIN"/>
    <property type="match status" value="1"/>
</dbReference>
<dbReference type="EMBL" id="KZ613937">
    <property type="protein sequence ID" value="PMD49044.1"/>
    <property type="molecule type" value="Genomic_DNA"/>
</dbReference>